<proteinExistence type="predicted"/>
<protein>
    <submittedName>
        <fullName evidence="1">Uncharacterized protein</fullName>
    </submittedName>
</protein>
<evidence type="ECO:0000313" key="1">
    <source>
        <dbReference type="EMBL" id="MBP1871129.1"/>
    </source>
</evidence>
<accession>A0ACC5SQZ8</accession>
<evidence type="ECO:0000313" key="2">
    <source>
        <dbReference type="Proteomes" id="UP000823773"/>
    </source>
</evidence>
<reference evidence="1" key="1">
    <citation type="submission" date="2021-03" db="EMBL/GenBank/DDBJ databases">
        <title>Genomic Encyclopedia of Type Strains, Phase IV (KMG-IV): sequencing the most valuable type-strain genomes for metagenomic binning, comparative biology and taxonomic classification.</title>
        <authorList>
            <person name="Goeker M."/>
        </authorList>
    </citation>
    <scope>NUCLEOTIDE SEQUENCE</scope>
    <source>
        <strain evidence="1">DSM 18131</strain>
    </source>
</reference>
<dbReference type="EMBL" id="JAGGJR010000001">
    <property type="protein sequence ID" value="MBP1871129.1"/>
    <property type="molecule type" value="Genomic_DNA"/>
</dbReference>
<sequence length="40" mass="4482">MLHTFATHIRRYDYALAAIKISLVLSLLVVALITLNGLAW</sequence>
<dbReference type="Proteomes" id="UP000823773">
    <property type="component" value="Unassembled WGS sequence"/>
</dbReference>
<organism evidence="1 2">
    <name type="scientific">Ensifer adhaerens</name>
    <name type="common">Sinorhizobium morelense</name>
    <dbReference type="NCBI Taxonomy" id="106592"/>
    <lineage>
        <taxon>Bacteria</taxon>
        <taxon>Pseudomonadati</taxon>
        <taxon>Pseudomonadota</taxon>
        <taxon>Alphaproteobacteria</taxon>
        <taxon>Hyphomicrobiales</taxon>
        <taxon>Rhizobiaceae</taxon>
        <taxon>Sinorhizobium/Ensifer group</taxon>
        <taxon>Ensifer</taxon>
    </lineage>
</organism>
<keyword evidence="2" id="KW-1185">Reference proteome</keyword>
<gene>
    <name evidence="1" type="ORF">J2Z19_000826</name>
</gene>
<comment type="caution">
    <text evidence="1">The sequence shown here is derived from an EMBL/GenBank/DDBJ whole genome shotgun (WGS) entry which is preliminary data.</text>
</comment>
<name>A0ACC5SQZ8_ENSAD</name>